<name>A0A5E8CJQ6_9ZZZZ</name>
<organism evidence="1">
    <name type="scientific">seawater metagenome</name>
    <dbReference type="NCBI Taxonomy" id="1561972"/>
    <lineage>
        <taxon>unclassified sequences</taxon>
        <taxon>metagenomes</taxon>
        <taxon>ecological metagenomes</taxon>
    </lineage>
</organism>
<evidence type="ECO:0000313" key="1">
    <source>
        <dbReference type="EMBL" id="VVU95277.1"/>
    </source>
</evidence>
<reference evidence="1" key="1">
    <citation type="submission" date="2019-09" db="EMBL/GenBank/DDBJ databases">
        <authorList>
            <person name="Needham M D."/>
        </authorList>
    </citation>
    <scope>NUCLEOTIDE SEQUENCE</scope>
</reference>
<dbReference type="AlphaFoldDB" id="A0A5E8CJQ6"/>
<sequence>MSSVGIVINVLNSMILKTNKLDQLFNDFGNDHHLNGMKHVGMFENEEIYELVLEWIDNIDEDYGQSHGKLGEYLDWVYKNIDCKFKDLYIAERYEEAMELMINQKIFEIDIFWIADMALDIKQYARLHYLIYRYSVEKKI</sequence>
<accession>A0A5E8CJQ6</accession>
<proteinExistence type="predicted"/>
<protein>
    <submittedName>
        <fullName evidence="1">Uncharacterized protein</fullName>
    </submittedName>
</protein>
<dbReference type="EMBL" id="CABVLZ010000004">
    <property type="protein sequence ID" value="VVU95277.1"/>
    <property type="molecule type" value="Genomic_DNA"/>
</dbReference>
<gene>
    <name evidence="1" type="ORF">CPAV1605_1025</name>
</gene>